<reference evidence="2" key="1">
    <citation type="journal article" date="2020" name="Stud. Mycol.">
        <title>101 Dothideomycetes genomes: a test case for predicting lifestyles and emergence of pathogens.</title>
        <authorList>
            <person name="Haridas S."/>
            <person name="Albert R."/>
            <person name="Binder M."/>
            <person name="Bloem J."/>
            <person name="Labutti K."/>
            <person name="Salamov A."/>
            <person name="Andreopoulos B."/>
            <person name="Baker S."/>
            <person name="Barry K."/>
            <person name="Bills G."/>
            <person name="Bluhm B."/>
            <person name="Cannon C."/>
            <person name="Castanera R."/>
            <person name="Culley D."/>
            <person name="Daum C."/>
            <person name="Ezra D."/>
            <person name="Gonzalez J."/>
            <person name="Henrissat B."/>
            <person name="Kuo A."/>
            <person name="Liang C."/>
            <person name="Lipzen A."/>
            <person name="Lutzoni F."/>
            <person name="Magnuson J."/>
            <person name="Mondo S."/>
            <person name="Nolan M."/>
            <person name="Ohm R."/>
            <person name="Pangilinan J."/>
            <person name="Park H.-J."/>
            <person name="Ramirez L."/>
            <person name="Alfaro M."/>
            <person name="Sun H."/>
            <person name="Tritt A."/>
            <person name="Yoshinaga Y."/>
            <person name="Zwiers L.-H."/>
            <person name="Turgeon B."/>
            <person name="Goodwin S."/>
            <person name="Spatafora J."/>
            <person name="Crous P."/>
            <person name="Grigoriev I."/>
        </authorList>
    </citation>
    <scope>NUCLEOTIDE SEQUENCE</scope>
    <source>
        <strain evidence="2">CBS 473.64</strain>
    </source>
</reference>
<evidence type="ECO:0000256" key="1">
    <source>
        <dbReference type="SAM" id="MobiDB-lite"/>
    </source>
</evidence>
<dbReference type="AlphaFoldDB" id="A0A6A6S828"/>
<protein>
    <submittedName>
        <fullName evidence="2">Uncharacterized protein</fullName>
    </submittedName>
</protein>
<proteinExistence type="predicted"/>
<dbReference type="EMBL" id="MU006779">
    <property type="protein sequence ID" value="KAF2643740.1"/>
    <property type="molecule type" value="Genomic_DNA"/>
</dbReference>
<feature type="region of interest" description="Disordered" evidence="1">
    <location>
        <begin position="1"/>
        <end position="20"/>
    </location>
</feature>
<dbReference type="Proteomes" id="UP000799753">
    <property type="component" value="Unassembled WGS sequence"/>
</dbReference>
<name>A0A6A6S828_9PLEO</name>
<organism evidence="2 3">
    <name type="scientific">Massarina eburnea CBS 473.64</name>
    <dbReference type="NCBI Taxonomy" id="1395130"/>
    <lineage>
        <taxon>Eukaryota</taxon>
        <taxon>Fungi</taxon>
        <taxon>Dikarya</taxon>
        <taxon>Ascomycota</taxon>
        <taxon>Pezizomycotina</taxon>
        <taxon>Dothideomycetes</taxon>
        <taxon>Pleosporomycetidae</taxon>
        <taxon>Pleosporales</taxon>
        <taxon>Massarineae</taxon>
        <taxon>Massarinaceae</taxon>
        <taxon>Massarina</taxon>
    </lineage>
</organism>
<keyword evidence="3" id="KW-1185">Reference proteome</keyword>
<evidence type="ECO:0000313" key="3">
    <source>
        <dbReference type="Proteomes" id="UP000799753"/>
    </source>
</evidence>
<sequence length="131" mass="14540">MRKERLCPPQRRFPGKPKASGASFTYSLKCFCITTTPPFVALLSPLSHLSVGTHVAFAGCSRTLVVDRRSLSVHSCHSLILGVLALIQLNSRISPPHYTATPSTAGPLHHVYCMRLPPPLQRRRRRSNPRC</sequence>
<evidence type="ECO:0000313" key="2">
    <source>
        <dbReference type="EMBL" id="KAF2643740.1"/>
    </source>
</evidence>
<accession>A0A6A6S828</accession>
<gene>
    <name evidence="2" type="ORF">P280DRAFT_215943</name>
</gene>